<accession>A0A9N9PXR4</accession>
<sequence>MSKIVEFPGLEKWWRLRSCPDFSSKSIPRGDHESSSKYTKIIETQLGESLVIYERHVHCLLQSGVKYSGVSRVWDPEISRIQNLGRHSPQPLEVRRLVVQLPVFLYSGLLRVNEISEQDNVWCDYVSVPQWSDDLKNRILLAIPQIYGSSSMTTIHFNDLSKQSIRMLHEGETTFQRLKGITDICNLVWFSRVWTAMEFVRSNRVISIDKDYDAQELSKHESVHQLEHPAGMGKNLVPWNLGPLTGIEQRKSAVFGQAFSLVSKRRCRSNHDFLHVLLGLVRTTSDRPLEYDFKREYAHISRLCLAASDYSPLLMLPRRLEEHDERLRYLHGFHNVNTWPLGTGRRPLDFHALGRAS</sequence>
<comment type="caution">
    <text evidence="2">The sequence shown here is derived from an EMBL/GenBank/DDBJ whole genome shotgun (WGS) entry which is preliminary data.</text>
</comment>
<evidence type="ECO:0000313" key="2">
    <source>
        <dbReference type="EMBL" id="CAG8959615.1"/>
    </source>
</evidence>
<protein>
    <recommendedName>
        <fullName evidence="1">Heterokaryon incompatibility domain-containing protein</fullName>
    </recommendedName>
</protein>
<dbReference type="OrthoDB" id="5382128at2759"/>
<dbReference type="Proteomes" id="UP000696280">
    <property type="component" value="Unassembled WGS sequence"/>
</dbReference>
<feature type="domain" description="Heterokaryon incompatibility" evidence="1">
    <location>
        <begin position="67"/>
        <end position="196"/>
    </location>
</feature>
<keyword evidence="3" id="KW-1185">Reference proteome</keyword>
<dbReference type="Pfam" id="PF06985">
    <property type="entry name" value="HET"/>
    <property type="match status" value="1"/>
</dbReference>
<evidence type="ECO:0000259" key="1">
    <source>
        <dbReference type="Pfam" id="PF06985"/>
    </source>
</evidence>
<gene>
    <name evidence="2" type="ORF">HYFRA_00001518</name>
</gene>
<name>A0A9N9PXR4_9HELO</name>
<dbReference type="EMBL" id="CAJVRL010000092">
    <property type="protein sequence ID" value="CAG8959615.1"/>
    <property type="molecule type" value="Genomic_DNA"/>
</dbReference>
<organism evidence="2 3">
    <name type="scientific">Hymenoscyphus fraxineus</name>
    <dbReference type="NCBI Taxonomy" id="746836"/>
    <lineage>
        <taxon>Eukaryota</taxon>
        <taxon>Fungi</taxon>
        <taxon>Dikarya</taxon>
        <taxon>Ascomycota</taxon>
        <taxon>Pezizomycotina</taxon>
        <taxon>Leotiomycetes</taxon>
        <taxon>Helotiales</taxon>
        <taxon>Helotiaceae</taxon>
        <taxon>Hymenoscyphus</taxon>
    </lineage>
</organism>
<proteinExistence type="predicted"/>
<evidence type="ECO:0000313" key="3">
    <source>
        <dbReference type="Proteomes" id="UP000696280"/>
    </source>
</evidence>
<reference evidence="2" key="1">
    <citation type="submission" date="2021-07" db="EMBL/GenBank/DDBJ databases">
        <authorList>
            <person name="Durling M."/>
        </authorList>
    </citation>
    <scope>NUCLEOTIDE SEQUENCE</scope>
</reference>
<dbReference type="InterPro" id="IPR010730">
    <property type="entry name" value="HET"/>
</dbReference>
<dbReference type="AlphaFoldDB" id="A0A9N9PXR4"/>